<keyword evidence="2" id="KW-1185">Reference proteome</keyword>
<proteinExistence type="predicted"/>
<evidence type="ECO:0000313" key="1">
    <source>
        <dbReference type="EMBL" id="KAF3527894.1"/>
    </source>
</evidence>
<dbReference type="Proteomes" id="UP000266723">
    <property type="component" value="Unassembled WGS sequence"/>
</dbReference>
<gene>
    <name evidence="1" type="ORF">DY000_02037153</name>
</gene>
<organism evidence="1 2">
    <name type="scientific">Brassica cretica</name>
    <name type="common">Mustard</name>
    <dbReference type="NCBI Taxonomy" id="69181"/>
    <lineage>
        <taxon>Eukaryota</taxon>
        <taxon>Viridiplantae</taxon>
        <taxon>Streptophyta</taxon>
        <taxon>Embryophyta</taxon>
        <taxon>Tracheophyta</taxon>
        <taxon>Spermatophyta</taxon>
        <taxon>Magnoliopsida</taxon>
        <taxon>eudicotyledons</taxon>
        <taxon>Gunneridae</taxon>
        <taxon>Pentapetalae</taxon>
        <taxon>rosids</taxon>
        <taxon>malvids</taxon>
        <taxon>Brassicales</taxon>
        <taxon>Brassicaceae</taxon>
        <taxon>Brassiceae</taxon>
        <taxon>Brassica</taxon>
    </lineage>
</organism>
<protein>
    <submittedName>
        <fullName evidence="1">Uncharacterized protein</fullName>
    </submittedName>
</protein>
<reference evidence="1 2" key="1">
    <citation type="journal article" date="2020" name="BMC Genomics">
        <title>Intraspecific diversification of the crop wild relative Brassica cretica Lam. using demographic model selection.</title>
        <authorList>
            <person name="Kioukis A."/>
            <person name="Michalopoulou V.A."/>
            <person name="Briers L."/>
            <person name="Pirintsos S."/>
            <person name="Studholme D.J."/>
            <person name="Pavlidis P."/>
            <person name="Sarris P.F."/>
        </authorList>
    </citation>
    <scope>NUCLEOTIDE SEQUENCE [LARGE SCALE GENOMIC DNA]</scope>
    <source>
        <strain evidence="2">cv. PFS-1207/04</strain>
    </source>
</reference>
<sequence length="59" mass="7095">MMEIGVPSIGFSPRPKKTARYISWWLSETKENGDCFERIERWQDQEACSRLREDEESRE</sequence>
<evidence type="ECO:0000313" key="2">
    <source>
        <dbReference type="Proteomes" id="UP000266723"/>
    </source>
</evidence>
<dbReference type="EMBL" id="QGKV02001507">
    <property type="protein sequence ID" value="KAF3527894.1"/>
    <property type="molecule type" value="Genomic_DNA"/>
</dbReference>
<comment type="caution">
    <text evidence="1">The sequence shown here is derived from an EMBL/GenBank/DDBJ whole genome shotgun (WGS) entry which is preliminary data.</text>
</comment>
<name>A0ABQ7B6M2_BRACR</name>
<accession>A0ABQ7B6M2</accession>